<evidence type="ECO:0000259" key="10">
    <source>
        <dbReference type="PROSITE" id="PS51195"/>
    </source>
</evidence>
<evidence type="ECO:0000256" key="1">
    <source>
        <dbReference type="ARBA" id="ARBA00022741"/>
    </source>
</evidence>
<keyword evidence="1" id="KW-0547">Nucleotide-binding</keyword>
<dbReference type="InterPro" id="IPR027417">
    <property type="entry name" value="P-loop_NTPase"/>
</dbReference>
<dbReference type="PROSITE" id="PS51192">
    <property type="entry name" value="HELICASE_ATP_BIND_1"/>
    <property type="match status" value="1"/>
</dbReference>
<evidence type="ECO:0000256" key="4">
    <source>
        <dbReference type="ARBA" id="ARBA00022840"/>
    </source>
</evidence>
<organism evidence="11 12">
    <name type="scientific">Parasulfitobacter algicola</name>
    <dbReference type="NCBI Taxonomy" id="2614809"/>
    <lineage>
        <taxon>Bacteria</taxon>
        <taxon>Pseudomonadati</taxon>
        <taxon>Pseudomonadota</taxon>
        <taxon>Alphaproteobacteria</taxon>
        <taxon>Rhodobacterales</taxon>
        <taxon>Roseobacteraceae</taxon>
        <taxon>Parasulfitobacter</taxon>
    </lineage>
</organism>
<dbReference type="InterPro" id="IPR044742">
    <property type="entry name" value="DEAD/DEAH_RhlB"/>
</dbReference>
<keyword evidence="4" id="KW-0067">ATP-binding</keyword>
<feature type="region of interest" description="Disordered" evidence="7">
    <location>
        <begin position="376"/>
        <end position="406"/>
    </location>
</feature>
<evidence type="ECO:0000313" key="11">
    <source>
        <dbReference type="EMBL" id="NSX56683.1"/>
    </source>
</evidence>
<evidence type="ECO:0000259" key="9">
    <source>
        <dbReference type="PROSITE" id="PS51194"/>
    </source>
</evidence>
<dbReference type="Pfam" id="PF00270">
    <property type="entry name" value="DEAD"/>
    <property type="match status" value="1"/>
</dbReference>
<accession>A0ABX2J0P2</accession>
<keyword evidence="2" id="KW-0378">Hydrolase</keyword>
<evidence type="ECO:0000256" key="3">
    <source>
        <dbReference type="ARBA" id="ARBA00022806"/>
    </source>
</evidence>
<comment type="caution">
    <text evidence="11">The sequence shown here is derived from an EMBL/GenBank/DDBJ whole genome shotgun (WGS) entry which is preliminary data.</text>
</comment>
<dbReference type="SMART" id="SM00487">
    <property type="entry name" value="DEXDc"/>
    <property type="match status" value="1"/>
</dbReference>
<sequence length="406" mass="43821">MDFEMLGLAPRLIAKLAENGIQKPTPIQSQAIPHAMNGRDVMGLAQTGTGKTAAFGLPLIHTLSTDGSTAGPKTVRGLVLAPTRELAKQISDSLRDWTKGSHLKVGLVVGGTSINAQIQRLARGTDLLIATPGRLIDLLDRKALTLNDTRFLVLDEADQMLDLGFIHALRRISTLLPAERQTMLFSATMPKQMADLSQTFLNKPVRVEVAPAGKVADKITQSVHFVAQAAKVSLLIELLDAHKDEVSLVFARTKHGAERLMKQLDKAGFAAGSIHGNKSQGQRDRAIKELRSGKIRVLVATDVAARGIDIPGVGYVYNFDLPNVAENYVHRIGRTARAGASGKAVSLCSSDQMSELKSIQKIMSLTIPVASGKAWEVDTKAAPKKRGPSRRRKPARRSNNSARYAA</sequence>
<proteinExistence type="inferred from homology"/>
<evidence type="ECO:0000256" key="5">
    <source>
        <dbReference type="ARBA" id="ARBA00038437"/>
    </source>
</evidence>
<reference evidence="11 12" key="1">
    <citation type="submission" date="2020-06" db="EMBL/GenBank/DDBJ databases">
        <title>Sulfitobacter algicola sp. nov., isolated from green algae.</title>
        <authorList>
            <person name="Wang C."/>
        </authorList>
    </citation>
    <scope>NUCLEOTIDE SEQUENCE [LARGE SCALE GENOMIC DNA]</scope>
    <source>
        <strain evidence="11 12">1151</strain>
    </source>
</reference>
<protein>
    <submittedName>
        <fullName evidence="11">DEAD/DEAH box helicase</fullName>
    </submittedName>
</protein>
<feature type="compositionally biased region" description="Basic residues" evidence="7">
    <location>
        <begin position="382"/>
        <end position="396"/>
    </location>
</feature>
<evidence type="ECO:0000256" key="2">
    <source>
        <dbReference type="ARBA" id="ARBA00022801"/>
    </source>
</evidence>
<dbReference type="RefSeq" id="WP_174139836.1">
    <property type="nucleotide sequence ID" value="NZ_JABUFE010000016.1"/>
</dbReference>
<evidence type="ECO:0000313" key="12">
    <source>
        <dbReference type="Proteomes" id="UP000777935"/>
    </source>
</evidence>
<dbReference type="InterPro" id="IPR050079">
    <property type="entry name" value="DEAD_box_RNA_helicase"/>
</dbReference>
<dbReference type="Gene3D" id="3.40.50.300">
    <property type="entry name" value="P-loop containing nucleotide triphosphate hydrolases"/>
    <property type="match status" value="2"/>
</dbReference>
<name>A0ABX2J0P2_9RHOB</name>
<dbReference type="PROSITE" id="PS51194">
    <property type="entry name" value="HELICASE_CTER"/>
    <property type="match status" value="1"/>
</dbReference>
<keyword evidence="12" id="KW-1185">Reference proteome</keyword>
<feature type="domain" description="Helicase C-terminal" evidence="9">
    <location>
        <begin position="231"/>
        <end position="380"/>
    </location>
</feature>
<evidence type="ECO:0000259" key="8">
    <source>
        <dbReference type="PROSITE" id="PS51192"/>
    </source>
</evidence>
<gene>
    <name evidence="11" type="ORF">HRQ87_18020</name>
</gene>
<dbReference type="SUPFAM" id="SSF52540">
    <property type="entry name" value="P-loop containing nucleoside triphosphate hydrolases"/>
    <property type="match status" value="1"/>
</dbReference>
<dbReference type="CDD" id="cd18787">
    <property type="entry name" value="SF2_C_DEAD"/>
    <property type="match status" value="1"/>
</dbReference>
<comment type="similarity">
    <text evidence="5">Belongs to the DEAD box helicase family.</text>
</comment>
<feature type="domain" description="Helicase ATP-binding" evidence="8">
    <location>
        <begin position="32"/>
        <end position="207"/>
    </location>
</feature>
<evidence type="ECO:0000256" key="7">
    <source>
        <dbReference type="SAM" id="MobiDB-lite"/>
    </source>
</evidence>
<dbReference type="InterPro" id="IPR011545">
    <property type="entry name" value="DEAD/DEAH_box_helicase_dom"/>
</dbReference>
<evidence type="ECO:0000256" key="6">
    <source>
        <dbReference type="PROSITE-ProRule" id="PRU00552"/>
    </source>
</evidence>
<feature type="short sequence motif" description="Q motif" evidence="6">
    <location>
        <begin position="1"/>
        <end position="29"/>
    </location>
</feature>
<dbReference type="PANTHER" id="PTHR47959:SF13">
    <property type="entry name" value="ATP-DEPENDENT RNA HELICASE RHLE"/>
    <property type="match status" value="1"/>
</dbReference>
<dbReference type="SMART" id="SM00490">
    <property type="entry name" value="HELICc"/>
    <property type="match status" value="1"/>
</dbReference>
<feature type="domain" description="DEAD-box RNA helicase Q" evidence="10">
    <location>
        <begin position="1"/>
        <end position="29"/>
    </location>
</feature>
<dbReference type="PANTHER" id="PTHR47959">
    <property type="entry name" value="ATP-DEPENDENT RNA HELICASE RHLE-RELATED"/>
    <property type="match status" value="1"/>
</dbReference>
<dbReference type="Proteomes" id="UP000777935">
    <property type="component" value="Unassembled WGS sequence"/>
</dbReference>
<dbReference type="EMBL" id="JABUFE010000016">
    <property type="protein sequence ID" value="NSX56683.1"/>
    <property type="molecule type" value="Genomic_DNA"/>
</dbReference>
<keyword evidence="3 11" id="KW-0347">Helicase</keyword>
<feature type="compositionally biased region" description="Low complexity" evidence="7">
    <location>
        <begin position="397"/>
        <end position="406"/>
    </location>
</feature>
<dbReference type="Pfam" id="PF00271">
    <property type="entry name" value="Helicase_C"/>
    <property type="match status" value="1"/>
</dbReference>
<dbReference type="InterPro" id="IPR014014">
    <property type="entry name" value="RNA_helicase_DEAD_Q_motif"/>
</dbReference>
<dbReference type="GO" id="GO:0004386">
    <property type="term" value="F:helicase activity"/>
    <property type="evidence" value="ECO:0007669"/>
    <property type="project" value="UniProtKB-KW"/>
</dbReference>
<dbReference type="InterPro" id="IPR014001">
    <property type="entry name" value="Helicase_ATP-bd"/>
</dbReference>
<dbReference type="CDD" id="cd00268">
    <property type="entry name" value="DEADc"/>
    <property type="match status" value="1"/>
</dbReference>
<dbReference type="PROSITE" id="PS51195">
    <property type="entry name" value="Q_MOTIF"/>
    <property type="match status" value="1"/>
</dbReference>
<dbReference type="InterPro" id="IPR001650">
    <property type="entry name" value="Helicase_C-like"/>
</dbReference>